<dbReference type="Proteomes" id="UP000217549">
    <property type="component" value="Chromosome I"/>
</dbReference>
<organism evidence="1 2">
    <name type="scientific">Anaerobutyricum hallii</name>
    <dbReference type="NCBI Taxonomy" id="39488"/>
    <lineage>
        <taxon>Bacteria</taxon>
        <taxon>Bacillati</taxon>
        <taxon>Bacillota</taxon>
        <taxon>Clostridia</taxon>
        <taxon>Lachnospirales</taxon>
        <taxon>Lachnospiraceae</taxon>
        <taxon>Anaerobutyricum</taxon>
    </lineage>
</organism>
<keyword evidence="2" id="KW-1185">Reference proteome</keyword>
<proteinExistence type="predicted"/>
<name>A0A285PPI0_9FIRM</name>
<evidence type="ECO:0000313" key="1">
    <source>
        <dbReference type="EMBL" id="SOB71519.1"/>
    </source>
</evidence>
<dbReference type="AlphaFoldDB" id="A0A285PPI0"/>
<gene>
    <name evidence="1" type="ORF">EHLA_0772</name>
</gene>
<protein>
    <recommendedName>
        <fullName evidence="3">DUF927 domain-containing protein</fullName>
    </recommendedName>
</protein>
<accession>A0A285PPI0</accession>
<evidence type="ECO:0000313" key="2">
    <source>
        <dbReference type="Proteomes" id="UP000217549"/>
    </source>
</evidence>
<reference evidence="2" key="1">
    <citation type="submission" date="2017-09" db="EMBL/GenBank/DDBJ databases">
        <authorList>
            <person name="Shetty A S."/>
        </authorList>
    </citation>
    <scope>NUCLEOTIDE SEQUENCE [LARGE SCALE GENOMIC DNA]</scope>
</reference>
<evidence type="ECO:0008006" key="3">
    <source>
        <dbReference type="Google" id="ProtNLM"/>
    </source>
</evidence>
<dbReference type="EMBL" id="LT907978">
    <property type="protein sequence ID" value="SOB71519.1"/>
    <property type="molecule type" value="Genomic_DNA"/>
</dbReference>
<dbReference type="RefSeq" id="WP_096239380.1">
    <property type="nucleotide sequence ID" value="NZ_LT907978.1"/>
</dbReference>
<dbReference type="KEGG" id="ehl:EHLA_0772"/>
<sequence>MNFSFVPNQGLMVDERHITEFDVKVNRIFYYIEEDESKKNRMEYELVAKMFDGTELPPRRVKKLNNLSYFTLWTEIMDAGLDRWERQMLLLRLQTSCEDAKQVKMYHITSNGYQTLQVGKEIFVAGDYTYMSNQDGIQLEVDENVKQMKWKNKVRLADKKNADRKEEDYLMASPGASEILFTAVLLSAIKFVFIKAGFNPAVCINLYGKTGSYKTALTQAMMYMENPSQFMCSLVNDQKKMAVKKVQQCYGFPMILEDYHPAATGYDYKRQISMMDAVVRHIESNPQSAVVFITSEFLDGVESLQSRTLQIEAQNVDLKTLTKIQQEQTMATIVMNFLDKLLGNMKDVIETIQTQYEALSRHGEQSMRIEESIVFLKITAILYGKYVDNSDKLKLKSKLDKALTLQKEKQKLHLEQLSMSEEDRVIKVVCELVDDKDLYRRCSYKDKALYRGEANEMLVSNRGVFLSRKALVYGLKRYNCTGISVKKIILALSQMELLDEDRGGTHTTKVQNIRTYCILYYELKERYEELRDTGDIRPL</sequence>